<sequence>MVRTRTSAEAACDESETPDKIVHETRARTSGFDGDREDHYESDESDDPVMRSSRRRRSKPAYLRNKDKDADLAPLPIQSPCPTRSSRRVRYKRRFPNEITDEPLKNHYFPRRRSLNQRPQHDHDEEHVSFNGHIRRSSRTRTMMYTSYDQNLIDKEMDMLITEKEERSPEQMNGIMDEQHEMMDMYTRVKRDRRSLKRDMFGIPIPEDVKRVGEHPGEGESTGDTMTPHVTQQVYVGGGFAEELTEDTHGEEDEGEEEEEEEVEPEKRVYCLRQHKPRVNLYEAAPIEPERRKSRGLFQHDGSPPPPHHRRHLSRPSYSSPARRKSNRNRKKRRAFHGSSSTSSSSCGELSDDERHFERRKAKSMNKSRNRCRPMNLGPDDVTSGILKDRVKIGASLADIDPMSLDQNISFDDVGGLGAHIRVLKEMIVFPLLYKEVFDRFKISASRGVLFHGPPGTGKTLVARALANECSKGNRKVAFFMRKGADCLSKWVGESERQLRLLFDQAYQMRPSIIFFDEIDGLAPVRSSRQDQIHASIVSTLLALMDGLDNRGEVVVIGATNRIDSIDPALRRPGRFDREFMFPLPPAEARKQILQIHTKEWEPRLSEPFLDELAEKCVGYCGADLKALCTEAALHALRRRYPQIYASEDKLQLDVASIQVNAKDFVRSMQGLVPTAQRSALNPAHALSLSVRPLLSQMLQSCLDHVERIFPTALLSSPLQSQNDVELYSDDDESQSIFDGKASSASFFSSSQASLPCIHRPRMLLCGTRGQGQSEHVAPAMLHQLERFPVHVLDLPSMHDPETCSRVFKELRRSRPNVLFVPHLHSWTDAVHESFQASFLALLRDLEPSAPTLLLATCDIPHNQLPQPLQDLFGKEEIVGMKEPNRAQRKEFFSQLFLVDAVRPPPSHRTAAVRCHEQLPVAEMPAQRKLTPSELKRLQETEDQHLRELRLFLRDVINKLGRDRKF</sequence>
<dbReference type="STRING" id="283909.R7V7V9"/>
<dbReference type="EnsemblMetazoa" id="CapteT211001">
    <property type="protein sequence ID" value="CapteP211001"/>
    <property type="gene ID" value="CapteG211001"/>
</dbReference>
<dbReference type="GO" id="GO:0006334">
    <property type="term" value="P:nucleosome assembly"/>
    <property type="evidence" value="ECO:0007669"/>
    <property type="project" value="TreeGrafter"/>
</dbReference>
<dbReference type="FunFam" id="3.40.50.300:FF:000061">
    <property type="entry name" value="ATPase family, AAA domain-containing 2"/>
    <property type="match status" value="1"/>
</dbReference>
<dbReference type="Pfam" id="PF17862">
    <property type="entry name" value="AAA_lid_3"/>
    <property type="match status" value="1"/>
</dbReference>
<feature type="region of interest" description="Disordered" evidence="5">
    <location>
        <begin position="1"/>
        <end position="87"/>
    </location>
</feature>
<evidence type="ECO:0000313" key="9">
    <source>
        <dbReference type="Proteomes" id="UP000014760"/>
    </source>
</evidence>
<protein>
    <recommendedName>
        <fullName evidence="6">AAA+ ATPase domain-containing protein</fullName>
    </recommendedName>
</protein>
<keyword evidence="3" id="KW-0067">ATP-binding</keyword>
<dbReference type="InterPro" id="IPR003960">
    <property type="entry name" value="ATPase_AAA_CS"/>
</dbReference>
<evidence type="ECO:0000313" key="7">
    <source>
        <dbReference type="EMBL" id="ELU14577.1"/>
    </source>
</evidence>
<dbReference type="GO" id="GO:0016887">
    <property type="term" value="F:ATP hydrolysis activity"/>
    <property type="evidence" value="ECO:0007669"/>
    <property type="project" value="InterPro"/>
</dbReference>
<dbReference type="PANTHER" id="PTHR23069:SF0">
    <property type="entry name" value="TAT-BINDING HOMOLOG 7"/>
    <property type="match status" value="1"/>
</dbReference>
<dbReference type="SMART" id="SM00382">
    <property type="entry name" value="AAA"/>
    <property type="match status" value="1"/>
</dbReference>
<dbReference type="EMBL" id="AMQN01000679">
    <property type="status" value="NOT_ANNOTATED_CDS"/>
    <property type="molecule type" value="Genomic_DNA"/>
</dbReference>
<dbReference type="FunFam" id="1.10.8.60:FF:000016">
    <property type="entry name" value="ATPase family AAA domain-containing protein 2B"/>
    <property type="match status" value="1"/>
</dbReference>
<dbReference type="InterPro" id="IPR041569">
    <property type="entry name" value="AAA_lid_3"/>
</dbReference>
<comment type="similarity">
    <text evidence="1">Belongs to the AAA ATPase family.</text>
</comment>
<dbReference type="HOGENOM" id="CLU_001448_3_0_1"/>
<keyword evidence="9" id="KW-1185">Reference proteome</keyword>
<dbReference type="SUPFAM" id="SSF52540">
    <property type="entry name" value="P-loop containing nucleoside triphosphate hydrolases"/>
    <property type="match status" value="2"/>
</dbReference>
<evidence type="ECO:0000256" key="5">
    <source>
        <dbReference type="SAM" id="MobiDB-lite"/>
    </source>
</evidence>
<dbReference type="Gene3D" id="1.10.8.60">
    <property type="match status" value="1"/>
</dbReference>
<dbReference type="Proteomes" id="UP000014760">
    <property type="component" value="Unassembled WGS sequence"/>
</dbReference>
<dbReference type="AlphaFoldDB" id="R7V7V9"/>
<feature type="compositionally biased region" description="Basic and acidic residues" evidence="5">
    <location>
        <begin position="17"/>
        <end position="39"/>
    </location>
</feature>
<dbReference type="Gene3D" id="3.40.50.300">
    <property type="entry name" value="P-loop containing nucleotide triphosphate hydrolases"/>
    <property type="match status" value="1"/>
</dbReference>
<proteinExistence type="inferred from homology"/>
<feature type="non-terminal residue" evidence="7">
    <location>
        <position position="966"/>
    </location>
</feature>
<evidence type="ECO:0000313" key="8">
    <source>
        <dbReference type="EnsemblMetazoa" id="CapteP211001"/>
    </source>
</evidence>
<feature type="region of interest" description="Disordered" evidence="5">
    <location>
        <begin position="246"/>
        <end position="270"/>
    </location>
</feature>
<dbReference type="OMA" id="LQINMDS"/>
<evidence type="ECO:0000256" key="3">
    <source>
        <dbReference type="ARBA" id="ARBA00022840"/>
    </source>
</evidence>
<dbReference type="GO" id="GO:0006337">
    <property type="term" value="P:nucleosome disassembly"/>
    <property type="evidence" value="ECO:0007669"/>
    <property type="project" value="TreeGrafter"/>
</dbReference>
<feature type="compositionally biased region" description="Acidic residues" evidence="5">
    <location>
        <begin position="246"/>
        <end position="264"/>
    </location>
</feature>
<organism evidence="7">
    <name type="scientific">Capitella teleta</name>
    <name type="common">Polychaete worm</name>
    <dbReference type="NCBI Taxonomy" id="283909"/>
    <lineage>
        <taxon>Eukaryota</taxon>
        <taxon>Metazoa</taxon>
        <taxon>Spiralia</taxon>
        <taxon>Lophotrochozoa</taxon>
        <taxon>Annelida</taxon>
        <taxon>Polychaeta</taxon>
        <taxon>Sedentaria</taxon>
        <taxon>Scolecida</taxon>
        <taxon>Capitellidae</taxon>
        <taxon>Capitella</taxon>
    </lineage>
</organism>
<feature type="region of interest" description="Disordered" evidence="5">
    <location>
        <begin position="282"/>
        <end position="377"/>
    </location>
</feature>
<dbReference type="PROSITE" id="PS00674">
    <property type="entry name" value="AAA"/>
    <property type="match status" value="1"/>
</dbReference>
<accession>R7V7V9</accession>
<evidence type="ECO:0000256" key="4">
    <source>
        <dbReference type="ARBA" id="ARBA00023117"/>
    </source>
</evidence>
<gene>
    <name evidence="7" type="ORF">CAPTEDRAFT_211001</name>
</gene>
<dbReference type="InterPro" id="IPR003959">
    <property type="entry name" value="ATPase_AAA_core"/>
</dbReference>
<dbReference type="EMBL" id="KB294417">
    <property type="protein sequence ID" value="ELU14577.1"/>
    <property type="molecule type" value="Genomic_DNA"/>
</dbReference>
<dbReference type="GO" id="GO:0005634">
    <property type="term" value="C:nucleus"/>
    <property type="evidence" value="ECO:0007669"/>
    <property type="project" value="TreeGrafter"/>
</dbReference>
<dbReference type="GO" id="GO:0005524">
    <property type="term" value="F:ATP binding"/>
    <property type="evidence" value="ECO:0007669"/>
    <property type="project" value="UniProtKB-KW"/>
</dbReference>
<evidence type="ECO:0000259" key="6">
    <source>
        <dbReference type="SMART" id="SM00382"/>
    </source>
</evidence>
<evidence type="ECO:0000256" key="2">
    <source>
        <dbReference type="ARBA" id="ARBA00022741"/>
    </source>
</evidence>
<keyword evidence="2" id="KW-0547">Nucleotide-binding</keyword>
<name>R7V7V9_CAPTE</name>
<dbReference type="Pfam" id="PF00004">
    <property type="entry name" value="AAA"/>
    <property type="match status" value="1"/>
</dbReference>
<keyword evidence="4" id="KW-0103">Bromodomain</keyword>
<reference evidence="7 9" key="2">
    <citation type="journal article" date="2013" name="Nature">
        <title>Insights into bilaterian evolution from three spiralian genomes.</title>
        <authorList>
            <person name="Simakov O."/>
            <person name="Marletaz F."/>
            <person name="Cho S.J."/>
            <person name="Edsinger-Gonzales E."/>
            <person name="Havlak P."/>
            <person name="Hellsten U."/>
            <person name="Kuo D.H."/>
            <person name="Larsson T."/>
            <person name="Lv J."/>
            <person name="Arendt D."/>
            <person name="Savage R."/>
            <person name="Osoegawa K."/>
            <person name="de Jong P."/>
            <person name="Grimwood J."/>
            <person name="Chapman J.A."/>
            <person name="Shapiro H."/>
            <person name="Aerts A."/>
            <person name="Otillar R.P."/>
            <person name="Terry A.Y."/>
            <person name="Boore J.L."/>
            <person name="Grigoriev I.V."/>
            <person name="Lindberg D.R."/>
            <person name="Seaver E.C."/>
            <person name="Weisblat D.A."/>
            <person name="Putnam N.H."/>
            <person name="Rokhsar D.S."/>
        </authorList>
    </citation>
    <scope>NUCLEOTIDE SEQUENCE</scope>
    <source>
        <strain evidence="7 9">I ESC-2004</strain>
    </source>
</reference>
<feature type="compositionally biased region" description="Basic residues" evidence="5">
    <location>
        <begin position="358"/>
        <end position="372"/>
    </location>
</feature>
<dbReference type="GO" id="GO:0003682">
    <property type="term" value="F:chromatin binding"/>
    <property type="evidence" value="ECO:0007669"/>
    <property type="project" value="TreeGrafter"/>
</dbReference>
<dbReference type="InterPro" id="IPR045199">
    <property type="entry name" value="ATAD2-like"/>
</dbReference>
<dbReference type="PANTHER" id="PTHR23069">
    <property type="entry name" value="AAA DOMAIN-CONTAINING"/>
    <property type="match status" value="1"/>
</dbReference>
<dbReference type="InterPro" id="IPR003593">
    <property type="entry name" value="AAA+_ATPase"/>
</dbReference>
<dbReference type="OrthoDB" id="5421at2759"/>
<feature type="domain" description="AAA+ ATPase" evidence="6">
    <location>
        <begin position="445"/>
        <end position="586"/>
    </location>
</feature>
<reference evidence="9" key="1">
    <citation type="submission" date="2012-12" db="EMBL/GenBank/DDBJ databases">
        <authorList>
            <person name="Hellsten U."/>
            <person name="Grimwood J."/>
            <person name="Chapman J.A."/>
            <person name="Shapiro H."/>
            <person name="Aerts A."/>
            <person name="Otillar R.P."/>
            <person name="Terry A.Y."/>
            <person name="Boore J.L."/>
            <person name="Simakov O."/>
            <person name="Marletaz F."/>
            <person name="Cho S.-J."/>
            <person name="Edsinger-Gonzales E."/>
            <person name="Havlak P."/>
            <person name="Kuo D.-H."/>
            <person name="Larsson T."/>
            <person name="Lv J."/>
            <person name="Arendt D."/>
            <person name="Savage R."/>
            <person name="Osoegawa K."/>
            <person name="de Jong P."/>
            <person name="Lindberg D.R."/>
            <person name="Seaver E.C."/>
            <person name="Weisblat D.A."/>
            <person name="Putnam N.H."/>
            <person name="Grigoriev I.V."/>
            <person name="Rokhsar D.S."/>
        </authorList>
    </citation>
    <scope>NUCLEOTIDE SEQUENCE</scope>
    <source>
        <strain evidence="9">I ESC-2004</strain>
    </source>
</reference>
<reference evidence="8" key="3">
    <citation type="submission" date="2015-06" db="UniProtKB">
        <authorList>
            <consortium name="EnsemblMetazoa"/>
        </authorList>
    </citation>
    <scope>IDENTIFICATION</scope>
</reference>
<dbReference type="GO" id="GO:0045815">
    <property type="term" value="P:transcription initiation-coupled chromatin remodeling"/>
    <property type="evidence" value="ECO:0007669"/>
    <property type="project" value="TreeGrafter"/>
</dbReference>
<evidence type="ECO:0000256" key="1">
    <source>
        <dbReference type="ARBA" id="ARBA00006914"/>
    </source>
</evidence>
<feature type="compositionally biased region" description="Basic residues" evidence="5">
    <location>
        <begin position="322"/>
        <end position="336"/>
    </location>
</feature>
<dbReference type="GO" id="GO:0042393">
    <property type="term" value="F:histone binding"/>
    <property type="evidence" value="ECO:0007669"/>
    <property type="project" value="TreeGrafter"/>
</dbReference>
<dbReference type="InterPro" id="IPR027417">
    <property type="entry name" value="P-loop_NTPase"/>
</dbReference>